<dbReference type="PROSITE" id="PS51257">
    <property type="entry name" value="PROKAR_LIPOPROTEIN"/>
    <property type="match status" value="1"/>
</dbReference>
<organism evidence="2 3">
    <name type="scientific">Pseudomonas solani</name>
    <dbReference type="NCBI Taxonomy" id="2731552"/>
    <lineage>
        <taxon>Bacteria</taxon>
        <taxon>Pseudomonadati</taxon>
        <taxon>Pseudomonadota</taxon>
        <taxon>Gammaproteobacteria</taxon>
        <taxon>Pseudomonadales</taxon>
        <taxon>Pseudomonadaceae</taxon>
        <taxon>Pseudomonas</taxon>
    </lineage>
</organism>
<sequence length="142" mass="14777">MRSIIFLAAAALLAGCATSQPGTNVSAIPSDRQLAYGQKLPGSAEIVVTRDEGWFAGGGCYVAVLIDGQLSARIDVGERAVFYVPAGRRIIGMSGDASGQGLCAMQVGQPLKETSTRVDSGEVQRFRISGDTNGLDIRPSST</sequence>
<dbReference type="Proteomes" id="UP001064896">
    <property type="component" value="Chromosome"/>
</dbReference>
<dbReference type="RefSeq" id="WP_265168258.1">
    <property type="nucleotide sequence ID" value="NZ_AP023081.1"/>
</dbReference>
<evidence type="ECO:0000313" key="3">
    <source>
        <dbReference type="Proteomes" id="UP001064896"/>
    </source>
</evidence>
<evidence type="ECO:0008006" key="4">
    <source>
        <dbReference type="Google" id="ProtNLM"/>
    </source>
</evidence>
<dbReference type="EMBL" id="AP023081">
    <property type="protein sequence ID" value="BCD88067.1"/>
    <property type="molecule type" value="Genomic_DNA"/>
</dbReference>
<reference evidence="2" key="1">
    <citation type="submission" date="2020-05" db="EMBL/GenBank/DDBJ databases">
        <title>Complete genome sequence of Pseudomonas sp. Sm006.</title>
        <authorList>
            <person name="Takeuchi K."/>
            <person name="Someya N."/>
        </authorList>
    </citation>
    <scope>NUCLEOTIDE SEQUENCE</scope>
    <source>
        <strain evidence="2">Sm006</strain>
    </source>
</reference>
<keyword evidence="3" id="KW-1185">Reference proteome</keyword>
<name>A0ABN6BZM7_9PSED</name>
<proteinExistence type="predicted"/>
<feature type="chain" id="PRO_5046649077" description="3-isopropylmalate dehydratase" evidence="1">
    <location>
        <begin position="20"/>
        <end position="142"/>
    </location>
</feature>
<evidence type="ECO:0000256" key="1">
    <source>
        <dbReference type="SAM" id="SignalP"/>
    </source>
</evidence>
<protein>
    <recommendedName>
        <fullName evidence="4">3-isopropylmalate dehydratase</fullName>
    </recommendedName>
</protein>
<feature type="signal peptide" evidence="1">
    <location>
        <begin position="1"/>
        <end position="19"/>
    </location>
</feature>
<evidence type="ECO:0000313" key="2">
    <source>
        <dbReference type="EMBL" id="BCD88067.1"/>
    </source>
</evidence>
<gene>
    <name evidence="2" type="ORF">PSm6_44740</name>
</gene>
<keyword evidence="1" id="KW-0732">Signal</keyword>
<accession>A0ABN6BZM7</accession>